<organism evidence="1 2">
    <name type="scientific">Microthlaspi erraticum</name>
    <dbReference type="NCBI Taxonomy" id="1685480"/>
    <lineage>
        <taxon>Eukaryota</taxon>
        <taxon>Viridiplantae</taxon>
        <taxon>Streptophyta</taxon>
        <taxon>Embryophyta</taxon>
        <taxon>Tracheophyta</taxon>
        <taxon>Spermatophyta</taxon>
        <taxon>Magnoliopsida</taxon>
        <taxon>eudicotyledons</taxon>
        <taxon>Gunneridae</taxon>
        <taxon>Pentapetalae</taxon>
        <taxon>rosids</taxon>
        <taxon>malvids</taxon>
        <taxon>Brassicales</taxon>
        <taxon>Brassicaceae</taxon>
        <taxon>Coluteocarpeae</taxon>
        <taxon>Microthlaspi</taxon>
    </lineage>
</organism>
<dbReference type="InterPro" id="IPR004242">
    <property type="entry name" value="Transposase_21"/>
</dbReference>
<protein>
    <submittedName>
        <fullName evidence="1">Uncharacterized protein</fullName>
    </submittedName>
</protein>
<gene>
    <name evidence="1" type="ORF">MERR_LOCUS2357</name>
</gene>
<accession>A0A6D2HKK8</accession>
<proteinExistence type="predicted"/>
<evidence type="ECO:0000313" key="2">
    <source>
        <dbReference type="Proteomes" id="UP000467841"/>
    </source>
</evidence>
<dbReference type="PANTHER" id="PTHR10775">
    <property type="entry name" value="OS08G0208400 PROTEIN"/>
    <property type="match status" value="1"/>
</dbReference>
<comment type="caution">
    <text evidence="1">The sequence shown here is derived from an EMBL/GenBank/DDBJ whole genome shotgun (WGS) entry which is preliminary data.</text>
</comment>
<reference evidence="1" key="1">
    <citation type="submission" date="2020-01" db="EMBL/GenBank/DDBJ databases">
        <authorList>
            <person name="Mishra B."/>
        </authorList>
    </citation>
    <scope>NUCLEOTIDE SEQUENCE [LARGE SCALE GENOMIC DNA]</scope>
</reference>
<dbReference type="AlphaFoldDB" id="A0A6D2HKK8"/>
<dbReference type="EMBL" id="CACVBM020000144">
    <property type="protein sequence ID" value="CAA7015122.1"/>
    <property type="molecule type" value="Genomic_DNA"/>
</dbReference>
<evidence type="ECO:0000313" key="1">
    <source>
        <dbReference type="EMBL" id="CAA7015122.1"/>
    </source>
</evidence>
<keyword evidence="2" id="KW-1185">Reference proteome</keyword>
<dbReference type="OrthoDB" id="1932595at2759"/>
<dbReference type="Proteomes" id="UP000467841">
    <property type="component" value="Unassembled WGS sequence"/>
</dbReference>
<name>A0A6D2HKK8_9BRAS</name>
<sequence>MLFPYNLPPWMVMKQSSMILSMIIPGKQMPGNDIDVYLQPLIKELKELWDDGVPTFDASTKEMFCMRAALMWTLSDFPGLGNLSGWNIHTGLACPSCNYDAAEFRLQHGKKNCFMGHRRFLPEDHIYRFDREHFDGKEEFRNPPVTPTGSVILQQQESVETTKTGPRTILMQEEIFRRWVYALKLWPDVNERYLPASFKLTVSEKDTFLSELKGARLPDGFSSNFSRCIDLRQRRIHGLKSHDCHVIAGSGLPLSYP</sequence>
<dbReference type="PANTHER" id="PTHR10775:SF182">
    <property type="entry name" value="TRANSPOSON, EN_SPM-LIKE, TRANSPOSASE-ASSOCIATED DOMAIN PROTEIN-RELATED"/>
    <property type="match status" value="1"/>
</dbReference>
<dbReference type="Pfam" id="PF02992">
    <property type="entry name" value="Transposase_21"/>
    <property type="match status" value="1"/>
</dbReference>